<evidence type="ECO:0000256" key="1">
    <source>
        <dbReference type="SAM" id="SignalP"/>
    </source>
</evidence>
<dbReference type="InterPro" id="IPR001309">
    <property type="entry name" value="Pept_C14_p20"/>
</dbReference>
<dbReference type="eggNOG" id="COG4249">
    <property type="taxonomic scope" value="Bacteria"/>
</dbReference>
<dbReference type="InterPro" id="IPR011600">
    <property type="entry name" value="Pept_C14_caspase"/>
</dbReference>
<dbReference type="InterPro" id="IPR052039">
    <property type="entry name" value="Caspase-related_regulators"/>
</dbReference>
<dbReference type="Gene3D" id="3.40.50.1460">
    <property type="match status" value="1"/>
</dbReference>
<dbReference type="OrthoDB" id="9816009at2"/>
<feature type="signal peptide" evidence="1">
    <location>
        <begin position="1"/>
        <end position="24"/>
    </location>
</feature>
<name>A0A059FHJ3_9PROT</name>
<dbReference type="PANTHER" id="PTHR22576">
    <property type="entry name" value="MUCOSA ASSOCIATED LYMPHOID TISSUE LYMPHOMA TRANSLOCATION PROTEIN 1/PARACASPASE"/>
    <property type="match status" value="1"/>
</dbReference>
<dbReference type="Proteomes" id="UP000025171">
    <property type="component" value="Unassembled WGS sequence"/>
</dbReference>
<feature type="domain" description="Caspase family p20" evidence="2">
    <location>
        <begin position="23"/>
        <end position="105"/>
    </location>
</feature>
<organism evidence="3 4">
    <name type="scientific">Hyphomonas johnsonii MHS-2</name>
    <dbReference type="NCBI Taxonomy" id="1280950"/>
    <lineage>
        <taxon>Bacteria</taxon>
        <taxon>Pseudomonadati</taxon>
        <taxon>Pseudomonadota</taxon>
        <taxon>Alphaproteobacteria</taxon>
        <taxon>Hyphomonadales</taxon>
        <taxon>Hyphomonadaceae</taxon>
        <taxon>Hyphomonas</taxon>
    </lineage>
</organism>
<dbReference type="GO" id="GO:0006508">
    <property type="term" value="P:proteolysis"/>
    <property type="evidence" value="ECO:0007669"/>
    <property type="project" value="InterPro"/>
</dbReference>
<protein>
    <submittedName>
        <fullName evidence="3">Peptidase C14, caspase catalytic subunit p20</fullName>
    </submittedName>
</protein>
<dbReference type="STRING" id="1280950.HJO_14211"/>
<comment type="caution">
    <text evidence="3">The sequence shown here is derived from an EMBL/GenBank/DDBJ whole genome shotgun (WGS) entry which is preliminary data.</text>
</comment>
<evidence type="ECO:0000313" key="4">
    <source>
        <dbReference type="Proteomes" id="UP000025171"/>
    </source>
</evidence>
<dbReference type="SUPFAM" id="SSF52129">
    <property type="entry name" value="Caspase-like"/>
    <property type="match status" value="1"/>
</dbReference>
<dbReference type="RefSeq" id="WP_051618640.1">
    <property type="nucleotide sequence ID" value="NZ_ARYK01000007.1"/>
</dbReference>
<evidence type="ECO:0000313" key="3">
    <source>
        <dbReference type="EMBL" id="KCZ90110.1"/>
    </source>
</evidence>
<dbReference type="PROSITE" id="PS50208">
    <property type="entry name" value="CASPASE_P20"/>
    <property type="match status" value="1"/>
</dbReference>
<dbReference type="GO" id="GO:0004197">
    <property type="term" value="F:cysteine-type endopeptidase activity"/>
    <property type="evidence" value="ECO:0007669"/>
    <property type="project" value="InterPro"/>
</dbReference>
<evidence type="ECO:0000259" key="2">
    <source>
        <dbReference type="PROSITE" id="PS50208"/>
    </source>
</evidence>
<dbReference type="Pfam" id="PF00656">
    <property type="entry name" value="Peptidase_C14"/>
    <property type="match status" value="1"/>
</dbReference>
<sequence length="530" mass="56649">MIYKFALNLIVAAALMAGAATAQARIALVIGNSNYNQPGWDLPNPTKDADLMMDTLTDVGFEVTLVKDATEDEMEVAFQAYGDKLKAAGTDAIGVFYYAGHGVQSEGLNYLVPIDADARTEQDIWRQAPRLGDALQYINSAGNSVNFVILDACRNNPLPNASRDVSGGLAPVGRARGLLISYATEPGFTAFDGENEHSPFTEALAAVLPTDGLIAEQVFKRVADRVSVATEGAQTPFYNSGLTGEDICFAQCAAGGGISSAEQTVFDLAQSPCEYAAFLDQYPNSPLATLARTRAAACNGGAGGDGRDVASVSEEIPGAPADTAPWVPTVVESGSDISASLACIADHARAGQCELEDWEQVSGNCKTTEHALLDDGSFLDVVSSGRCTADGWPALMKRYTWEAQNEDAFRQKYSAAPNDFRSSITCLDAYARTDRCTERRWSEVSEICRTADHERLNDGTLLAGVKAGQCSAKGWGTLQIRLGAVSGLLEQKSVVPYVQEQLKSKAPIEQKAIPILDPNESYIQKQINKQ</sequence>
<dbReference type="PATRIC" id="fig|1280950.3.peg.2856"/>
<keyword evidence="4" id="KW-1185">Reference proteome</keyword>
<dbReference type="AlphaFoldDB" id="A0A059FHJ3"/>
<dbReference type="PANTHER" id="PTHR22576:SF37">
    <property type="entry name" value="MUCOSA-ASSOCIATED LYMPHOID TISSUE LYMPHOMA TRANSLOCATION PROTEIN 1"/>
    <property type="match status" value="1"/>
</dbReference>
<keyword evidence="1" id="KW-0732">Signal</keyword>
<accession>A0A059FHJ3</accession>
<feature type="chain" id="PRO_5001578093" evidence="1">
    <location>
        <begin position="25"/>
        <end position="530"/>
    </location>
</feature>
<dbReference type="InterPro" id="IPR029030">
    <property type="entry name" value="Caspase-like_dom_sf"/>
</dbReference>
<proteinExistence type="predicted"/>
<gene>
    <name evidence="3" type="ORF">HJO_14211</name>
</gene>
<dbReference type="EMBL" id="ARYK01000007">
    <property type="protein sequence ID" value="KCZ90110.1"/>
    <property type="molecule type" value="Genomic_DNA"/>
</dbReference>
<reference evidence="3 4" key="1">
    <citation type="journal article" date="2014" name="Antonie Van Leeuwenhoek">
        <title>Hyphomonas beringensis sp. nov. and Hyphomonas chukchiensis sp. nov., isolated from surface seawater of the Bering Sea and Chukchi Sea.</title>
        <authorList>
            <person name="Li C."/>
            <person name="Lai Q."/>
            <person name="Li G."/>
            <person name="Dong C."/>
            <person name="Wang J."/>
            <person name="Liao Y."/>
            <person name="Shao Z."/>
        </authorList>
    </citation>
    <scope>NUCLEOTIDE SEQUENCE [LARGE SCALE GENOMIC DNA]</scope>
    <source>
        <strain evidence="3 4">MHS-2</strain>
    </source>
</reference>